<dbReference type="InterPro" id="IPR058624">
    <property type="entry name" value="MdtA-like_HH"/>
</dbReference>
<comment type="caution">
    <text evidence="7">The sequence shown here is derived from an EMBL/GenBank/DDBJ whole genome shotgun (WGS) entry which is preliminary data.</text>
</comment>
<dbReference type="AlphaFoldDB" id="A0A495J9K6"/>
<evidence type="ECO:0000313" key="8">
    <source>
        <dbReference type="Proteomes" id="UP000268007"/>
    </source>
</evidence>
<dbReference type="Gene3D" id="2.40.50.100">
    <property type="match status" value="1"/>
</dbReference>
<name>A0A495J9K6_9SPHI</name>
<dbReference type="SUPFAM" id="SSF111369">
    <property type="entry name" value="HlyD-like secretion proteins"/>
    <property type="match status" value="1"/>
</dbReference>
<dbReference type="NCBIfam" id="TIGR01730">
    <property type="entry name" value="RND_mfp"/>
    <property type="match status" value="1"/>
</dbReference>
<dbReference type="RefSeq" id="WP_121200571.1">
    <property type="nucleotide sequence ID" value="NZ_RBKU01000001.1"/>
</dbReference>
<dbReference type="GO" id="GO:1990281">
    <property type="term" value="C:efflux pump complex"/>
    <property type="evidence" value="ECO:0007669"/>
    <property type="project" value="TreeGrafter"/>
</dbReference>
<dbReference type="OrthoDB" id="9809068at2"/>
<evidence type="ECO:0000256" key="3">
    <source>
        <dbReference type="SAM" id="Phobius"/>
    </source>
</evidence>
<keyword evidence="8" id="KW-1185">Reference proteome</keyword>
<dbReference type="Pfam" id="PF25876">
    <property type="entry name" value="HH_MFP_RND"/>
    <property type="match status" value="1"/>
</dbReference>
<keyword evidence="3" id="KW-1133">Transmembrane helix</keyword>
<dbReference type="PANTHER" id="PTHR30469">
    <property type="entry name" value="MULTIDRUG RESISTANCE PROTEIN MDTA"/>
    <property type="match status" value="1"/>
</dbReference>
<dbReference type="Gene3D" id="2.40.30.170">
    <property type="match status" value="1"/>
</dbReference>
<evidence type="ECO:0000259" key="4">
    <source>
        <dbReference type="Pfam" id="PF25876"/>
    </source>
</evidence>
<accession>A0A495J9K6</accession>
<dbReference type="PANTHER" id="PTHR30469:SF33">
    <property type="entry name" value="SLR1207 PROTEIN"/>
    <property type="match status" value="1"/>
</dbReference>
<feature type="domain" description="Multidrug resistance protein MdtA-like barrel-sandwich hybrid" evidence="5">
    <location>
        <begin position="60"/>
        <end position="199"/>
    </location>
</feature>
<dbReference type="GO" id="GO:0015562">
    <property type="term" value="F:efflux transmembrane transporter activity"/>
    <property type="evidence" value="ECO:0007669"/>
    <property type="project" value="TreeGrafter"/>
</dbReference>
<dbReference type="Gene3D" id="2.40.420.20">
    <property type="match status" value="1"/>
</dbReference>
<dbReference type="Gene3D" id="1.10.287.470">
    <property type="entry name" value="Helix hairpin bin"/>
    <property type="match status" value="1"/>
</dbReference>
<feature type="domain" description="CusB-like beta-barrel" evidence="6">
    <location>
        <begin position="211"/>
        <end position="284"/>
    </location>
</feature>
<evidence type="ECO:0000259" key="6">
    <source>
        <dbReference type="Pfam" id="PF25954"/>
    </source>
</evidence>
<evidence type="ECO:0000256" key="2">
    <source>
        <dbReference type="SAM" id="MobiDB-lite"/>
    </source>
</evidence>
<sequence>MKRYYKISGIVLAVLLAISLVWYFLIRKTVKPRVLQSQYPIYGYIAQSVTATGKIEPVDTVTVGSQVSGIIKYLYVDFNSKVNKGELLAELDKSLLQATLDQFNGNLQSAMSQRLYAENNFSRQNQLFKADAISKADYDIALNTLNAAKAAVASVAAQVRSAKKNLSYTDIYSPIDGVVLNRNINIGQTVAASFSTPTLFVIAKDITKMEVDANVDEADIGEVKAGERAIFTVDAFINDKFIGTVKDIRLRPSVSANVVTYTTIINAPNDDMKLKPGMTANIVIYTKEVEHTLLIPAKAIKFTPDSSLKVQYHLTDDAGYDSKAKLSGGTNTSAKSAVKNRTDSMGLSAQAAIVWLLQGKKLVKRKIKIGLNDNTQVEVLSGLTPADLVVTGVLTSGASQGAKASTASTSPFMPKQQKRGGRAK</sequence>
<keyword evidence="3" id="KW-0472">Membrane</keyword>
<protein>
    <submittedName>
        <fullName evidence="7">HlyD family secretion protein</fullName>
    </submittedName>
</protein>
<dbReference type="Pfam" id="PF25917">
    <property type="entry name" value="BSH_RND"/>
    <property type="match status" value="1"/>
</dbReference>
<dbReference type="InterPro" id="IPR006143">
    <property type="entry name" value="RND_pump_MFP"/>
</dbReference>
<evidence type="ECO:0000259" key="5">
    <source>
        <dbReference type="Pfam" id="PF25917"/>
    </source>
</evidence>
<feature type="compositionally biased region" description="Polar residues" evidence="2">
    <location>
        <begin position="400"/>
        <end position="411"/>
    </location>
</feature>
<feature type="region of interest" description="Disordered" evidence="2">
    <location>
        <begin position="400"/>
        <end position="424"/>
    </location>
</feature>
<evidence type="ECO:0000313" key="7">
    <source>
        <dbReference type="EMBL" id="RKR84739.1"/>
    </source>
</evidence>
<comment type="similarity">
    <text evidence="1">Belongs to the membrane fusion protein (MFP) (TC 8.A.1) family.</text>
</comment>
<feature type="domain" description="Multidrug resistance protein MdtA-like alpha-helical hairpin" evidence="4">
    <location>
        <begin position="99"/>
        <end position="169"/>
    </location>
</feature>
<proteinExistence type="inferred from homology"/>
<dbReference type="Proteomes" id="UP000268007">
    <property type="component" value="Unassembled WGS sequence"/>
</dbReference>
<organism evidence="7 8">
    <name type="scientific">Mucilaginibacter gracilis</name>
    <dbReference type="NCBI Taxonomy" id="423350"/>
    <lineage>
        <taxon>Bacteria</taxon>
        <taxon>Pseudomonadati</taxon>
        <taxon>Bacteroidota</taxon>
        <taxon>Sphingobacteriia</taxon>
        <taxon>Sphingobacteriales</taxon>
        <taxon>Sphingobacteriaceae</taxon>
        <taxon>Mucilaginibacter</taxon>
    </lineage>
</organism>
<dbReference type="InterPro" id="IPR058792">
    <property type="entry name" value="Beta-barrel_RND_2"/>
</dbReference>
<gene>
    <name evidence="7" type="ORF">BDD43_4990</name>
</gene>
<dbReference type="InterPro" id="IPR058625">
    <property type="entry name" value="MdtA-like_BSH"/>
</dbReference>
<dbReference type="EMBL" id="RBKU01000001">
    <property type="protein sequence ID" value="RKR84739.1"/>
    <property type="molecule type" value="Genomic_DNA"/>
</dbReference>
<reference evidence="7 8" key="1">
    <citation type="submission" date="2018-10" db="EMBL/GenBank/DDBJ databases">
        <title>Genomic Encyclopedia of Archaeal and Bacterial Type Strains, Phase II (KMG-II): from individual species to whole genera.</title>
        <authorList>
            <person name="Goeker M."/>
        </authorList>
    </citation>
    <scope>NUCLEOTIDE SEQUENCE [LARGE SCALE GENOMIC DNA]</scope>
    <source>
        <strain evidence="7 8">DSM 18602</strain>
    </source>
</reference>
<feature type="transmembrane region" description="Helical" evidence="3">
    <location>
        <begin position="7"/>
        <end position="26"/>
    </location>
</feature>
<dbReference type="Pfam" id="PF25954">
    <property type="entry name" value="Beta-barrel_RND_2"/>
    <property type="match status" value="1"/>
</dbReference>
<evidence type="ECO:0000256" key="1">
    <source>
        <dbReference type="ARBA" id="ARBA00009477"/>
    </source>
</evidence>
<keyword evidence="3" id="KW-0812">Transmembrane</keyword>